<dbReference type="GO" id="GO:0016020">
    <property type="term" value="C:membrane"/>
    <property type="evidence" value="ECO:0007669"/>
    <property type="project" value="TreeGrafter"/>
</dbReference>
<keyword evidence="2" id="KW-0732">Signal</keyword>
<evidence type="ECO:0000313" key="5">
    <source>
        <dbReference type="Proteomes" id="UP000068164"/>
    </source>
</evidence>
<reference evidence="4 5" key="1">
    <citation type="submission" date="2015-11" db="EMBL/GenBank/DDBJ databases">
        <title>Draft Genome Sequence of the Strain BR 10423 (Rhizobium sp.) isolated from nodules of Mimosa pudica.</title>
        <authorList>
            <person name="Barauna A.C."/>
            <person name="Zilli J.E."/>
            <person name="Simoes-Araujo J.L."/>
            <person name="Reis V.M."/>
            <person name="James E.K."/>
            <person name="Reis F.B.Jr."/>
            <person name="Rouws L.F."/>
            <person name="Passos S.R."/>
            <person name="Gois S.R."/>
        </authorList>
    </citation>
    <scope>NUCLEOTIDE SEQUENCE [LARGE SCALE GENOMIC DNA]</scope>
    <source>
        <strain evidence="4 5">BR10423</strain>
    </source>
</reference>
<evidence type="ECO:0000256" key="1">
    <source>
        <dbReference type="ARBA" id="ARBA00022801"/>
    </source>
</evidence>
<dbReference type="InterPro" id="IPR029058">
    <property type="entry name" value="AB_hydrolase_fold"/>
</dbReference>
<dbReference type="PANTHER" id="PTHR43798">
    <property type="entry name" value="MONOACYLGLYCEROL LIPASE"/>
    <property type="match status" value="1"/>
</dbReference>
<organism evidence="4 5">
    <name type="scientific">Rhizobium altiplani</name>
    <dbReference type="NCBI Taxonomy" id="1864509"/>
    <lineage>
        <taxon>Bacteria</taxon>
        <taxon>Pseudomonadati</taxon>
        <taxon>Pseudomonadota</taxon>
        <taxon>Alphaproteobacteria</taxon>
        <taxon>Hyphomicrobiales</taxon>
        <taxon>Rhizobiaceae</taxon>
        <taxon>Rhizobium/Agrobacterium group</taxon>
        <taxon>Rhizobium</taxon>
    </lineage>
</organism>
<keyword evidence="5" id="KW-1185">Reference proteome</keyword>
<dbReference type="Proteomes" id="UP000068164">
    <property type="component" value="Unassembled WGS sequence"/>
</dbReference>
<dbReference type="AlphaFoldDB" id="A0A120FMR2"/>
<evidence type="ECO:0000259" key="3">
    <source>
        <dbReference type="Pfam" id="PF00561"/>
    </source>
</evidence>
<proteinExistence type="predicted"/>
<accession>A0A120FMR2</accession>
<dbReference type="Gene3D" id="3.40.50.1820">
    <property type="entry name" value="alpha/beta hydrolase"/>
    <property type="match status" value="1"/>
</dbReference>
<dbReference type="Pfam" id="PF00561">
    <property type="entry name" value="Abhydrolase_1"/>
    <property type="match status" value="1"/>
</dbReference>
<evidence type="ECO:0000256" key="2">
    <source>
        <dbReference type="SAM" id="SignalP"/>
    </source>
</evidence>
<protein>
    <recommendedName>
        <fullName evidence="3">AB hydrolase-1 domain-containing protein</fullName>
    </recommendedName>
</protein>
<feature type="domain" description="AB hydrolase-1" evidence="3">
    <location>
        <begin position="40"/>
        <end position="244"/>
    </location>
</feature>
<gene>
    <name evidence="4" type="ORF">AS026_02570</name>
</gene>
<feature type="chain" id="PRO_5007165470" description="AB hydrolase-1 domain-containing protein" evidence="2">
    <location>
        <begin position="19"/>
        <end position="289"/>
    </location>
</feature>
<dbReference type="GO" id="GO:0016787">
    <property type="term" value="F:hydrolase activity"/>
    <property type="evidence" value="ECO:0007669"/>
    <property type="project" value="UniProtKB-KW"/>
</dbReference>
<dbReference type="PANTHER" id="PTHR43798:SF31">
    <property type="entry name" value="AB HYDROLASE SUPERFAMILY PROTEIN YCLE"/>
    <property type="match status" value="1"/>
</dbReference>
<comment type="caution">
    <text evidence="4">The sequence shown here is derived from an EMBL/GenBank/DDBJ whole genome shotgun (WGS) entry which is preliminary data.</text>
</comment>
<name>A0A120FMR2_9HYPH</name>
<dbReference type="SUPFAM" id="SSF53474">
    <property type="entry name" value="alpha/beta-Hydrolases"/>
    <property type="match status" value="1"/>
</dbReference>
<feature type="signal peptide" evidence="2">
    <location>
        <begin position="1"/>
        <end position="18"/>
    </location>
</feature>
<evidence type="ECO:0000313" key="4">
    <source>
        <dbReference type="EMBL" id="KWV54199.1"/>
    </source>
</evidence>
<dbReference type="InterPro" id="IPR050266">
    <property type="entry name" value="AB_hydrolase_sf"/>
</dbReference>
<keyword evidence="1" id="KW-0378">Hydrolase</keyword>
<dbReference type="EMBL" id="LNCD01000062">
    <property type="protein sequence ID" value="KWV54199.1"/>
    <property type="molecule type" value="Genomic_DNA"/>
</dbReference>
<sequence length="289" mass="32875">MTWLAAAVFAAFAIPANAEFVKLSDDLTIHYQTAGRGDQVVLFVPGWTMAADVFEKQMAHFADSKTYKFISYDPRSQGQSTHTSEGNFYEQHGRDLALFIEKLGLKNIILGGWSCGGFDVLSYVHQYGNSNLKGFIMIDAAPSGLGVDNTKDWVWYNQDDHDGFREYFTQGPLIDREKNNTEFAQWMVKNATPEYLDWITRISNMTSSGVAALLNESSAYQNYRDDLKGMEGKVPLLYVVREDWKDTMPAWSKANTPSAMRKIMPKHMSFWEDAPLFNGYLDEYLKTIK</sequence>
<dbReference type="InterPro" id="IPR000073">
    <property type="entry name" value="AB_hydrolase_1"/>
</dbReference>